<dbReference type="SUPFAM" id="SSF55729">
    <property type="entry name" value="Acyl-CoA N-acyltransferases (Nat)"/>
    <property type="match status" value="1"/>
</dbReference>
<reference evidence="2" key="1">
    <citation type="journal article" date="2019" name="Int. J. Syst. Evol. Microbiol.">
        <title>The Global Catalogue of Microorganisms (GCM) 10K type strain sequencing project: providing services to taxonomists for standard genome sequencing and annotation.</title>
        <authorList>
            <consortium name="The Broad Institute Genomics Platform"/>
            <consortium name="The Broad Institute Genome Sequencing Center for Infectious Disease"/>
            <person name="Wu L."/>
            <person name="Ma J."/>
        </authorList>
    </citation>
    <scope>NUCLEOTIDE SEQUENCE [LARGE SCALE GENOMIC DNA]</scope>
    <source>
        <strain evidence="2">KCTC 42498</strain>
    </source>
</reference>
<dbReference type="RefSeq" id="WP_377505346.1">
    <property type="nucleotide sequence ID" value="NZ_JBHULU010000012.1"/>
</dbReference>
<dbReference type="InterPro" id="IPR016181">
    <property type="entry name" value="Acyl_CoA_acyltransferase"/>
</dbReference>
<proteinExistence type="predicted"/>
<sequence length="312" mass="36077">MIEVVRYNEKYRVLWDAFVKASKNGTFLLLRDYMEYHAERFTDHSLLFFKKDRLIGLMPANEQGEVLCSHAGLTYGGIVTDARMKSGTMLEAFEVMKLYLQKQGMRRLEYKSIPHIYHRAPAEEDLFALFRCEAKVTRRDLLSVIEPSKALGYSKKRRWEVVKSRSRPWHFACSLSFDKYMQIVSELLLIKYNAVPVHTAEEVRLLANRFPEHIKLFVASDEEEEIAAGVLIYETATVAHCQYIGYTERGKVKGALSALIDYLLKEVYPHKLYFDLGASMGQHGLLLNEKLLANKESYGARAVVHDFYELEL</sequence>
<gene>
    <name evidence="1" type="ORF">ACFSRY_08415</name>
</gene>
<accession>A0ABW5IJZ1</accession>
<protein>
    <submittedName>
        <fullName evidence="1">GNAT family N-acetyltransferase</fullName>
    </submittedName>
</protein>
<dbReference type="EMBL" id="JBHULU010000012">
    <property type="protein sequence ID" value="MFD2513886.1"/>
    <property type="molecule type" value="Genomic_DNA"/>
</dbReference>
<comment type="caution">
    <text evidence="1">The sequence shown here is derived from an EMBL/GenBank/DDBJ whole genome shotgun (WGS) entry which is preliminary data.</text>
</comment>
<keyword evidence="2" id="KW-1185">Reference proteome</keyword>
<evidence type="ECO:0000313" key="2">
    <source>
        <dbReference type="Proteomes" id="UP001597544"/>
    </source>
</evidence>
<dbReference type="Proteomes" id="UP001597544">
    <property type="component" value="Unassembled WGS sequence"/>
</dbReference>
<name>A0ABW5IJZ1_9BACT</name>
<dbReference type="Gene3D" id="3.40.630.30">
    <property type="match status" value="1"/>
</dbReference>
<organism evidence="1 2">
    <name type="scientific">Pontibacter locisalis</name>
    <dbReference type="NCBI Taxonomy" id="1719035"/>
    <lineage>
        <taxon>Bacteria</taxon>
        <taxon>Pseudomonadati</taxon>
        <taxon>Bacteroidota</taxon>
        <taxon>Cytophagia</taxon>
        <taxon>Cytophagales</taxon>
        <taxon>Hymenobacteraceae</taxon>
        <taxon>Pontibacter</taxon>
    </lineage>
</organism>
<evidence type="ECO:0000313" key="1">
    <source>
        <dbReference type="EMBL" id="MFD2513886.1"/>
    </source>
</evidence>